<gene>
    <name evidence="4 6 7" type="ORF">SRAE_2000379600</name>
</gene>
<dbReference type="Proteomes" id="UP000035682">
    <property type="component" value="Unplaced"/>
</dbReference>
<name>A0A090LNP5_STRRB</name>
<dbReference type="InterPro" id="IPR011333">
    <property type="entry name" value="SKP1/BTB/POZ_sf"/>
</dbReference>
<dbReference type="SMART" id="SM00612">
    <property type="entry name" value="Kelch"/>
    <property type="match status" value="4"/>
</dbReference>
<reference evidence="6" key="2">
    <citation type="submission" date="2020-12" db="UniProtKB">
        <authorList>
            <consortium name="WormBaseParasite"/>
        </authorList>
    </citation>
    <scope>IDENTIFICATION</scope>
</reference>
<dbReference type="GeneID" id="36381515"/>
<evidence type="ECO:0000313" key="4">
    <source>
        <dbReference type="EMBL" id="CEF69145.1"/>
    </source>
</evidence>
<dbReference type="InterPro" id="IPR000210">
    <property type="entry name" value="BTB/POZ_dom"/>
</dbReference>
<dbReference type="AlphaFoldDB" id="A0A090LNP5"/>
<evidence type="ECO:0000313" key="5">
    <source>
        <dbReference type="Proteomes" id="UP000035682"/>
    </source>
</evidence>
<sequence length="888" mass="103737">MSRKIFDPNIDGNWEFLKMNVDNSCDIEKKMLLSSKYEDTVFICSDGQYFANKFTICKYSSRIRKLVLESDKTIDSIHLPDITGQDFFLFRHFVYTKSLYPVDKMSHYYDVSFIFESQELMKTFFRYISIDNGNLTELLEFLRFQYITKDSNVLNALLTYRKISLEKLRISRILMLMDMEELTKFNIAAIIGSWGALEAFTFIECWISHLKEKRNGYKNYLYSCVDLSSFDLKYSGTIPYRIFTEIVKHCNQPEQIEYVKKIYEHRQKDILSRRSHKNTIDYRSFDIEFWRKQNIKKLTQECGDVNWFKIVYNWFNYNQENNVQYLVEMLQHIDFSQIDSSFLTTWVTENKVISRKKSIFKFFKPYITEMVTEIDDEKLRDEIRIFDSIYHLPDTPMSMSSSGNFSIYNPDMERNIDDISNLNSTNIDSLNNEVVLSSIEDTPLSQEGDTLSYGGTSEKNFHGECVLNDNNSSNLNVISRRSSYETLNTVDEIDFSSTDDVFQKSDKLNNTKGINTPPKTPLSRRLENIVPSNYLFKKKNYHENSKLVATEKLPSYSLTSHRNVRNKRLLRGRLSSLEDYDEIPNEINYNVNIVMIGGVSGISKGELKPARNLFYSSKDNEYEYFPELNRDRTLTKIAEYEGYLFAVGGKIYVNGKWDSALEFCRYDKVNGYWIEMDTCLESPRYDHDVSVIDDKMFIVGGNNFKKDKYSIIGYDFPSEKFFKIENTVNDYIYQHSNIVKSNIIYVVGGYNHGQSRLMHRFDPRIGKLETLSFPSSPHLYSSTVLHGERIYCIGGKQNTKDTSLPFHHNEVYDIRSNKWIHMTPMPTSRCGCGGSVIGNEIFVFGGATKNGGTLKIVEKYNIFQDKWKTVKPMSEERGFFGIHTMAFN</sequence>
<protein>
    <submittedName>
        <fullName evidence="4 6">Kelch-like protein diablo</fullName>
    </submittedName>
</protein>
<dbReference type="Pfam" id="PF24681">
    <property type="entry name" value="Kelch_KLHDC2_KLHL20_DRC7"/>
    <property type="match status" value="1"/>
</dbReference>
<dbReference type="OrthoDB" id="1022638at2759"/>
<dbReference type="InterPro" id="IPR011043">
    <property type="entry name" value="Gal_Oxase/kelch_b-propeller"/>
</dbReference>
<dbReference type="Pfam" id="PF00651">
    <property type="entry name" value="BTB"/>
    <property type="match status" value="1"/>
</dbReference>
<dbReference type="SUPFAM" id="SSF54695">
    <property type="entry name" value="POZ domain"/>
    <property type="match status" value="1"/>
</dbReference>
<dbReference type="PANTHER" id="PTHR45632">
    <property type="entry name" value="LD33804P"/>
    <property type="match status" value="1"/>
</dbReference>
<evidence type="ECO:0000313" key="7">
    <source>
        <dbReference type="WormBase" id="SRAE_2000379600"/>
    </source>
</evidence>
<dbReference type="SUPFAM" id="SSF50965">
    <property type="entry name" value="Galactose oxidase, central domain"/>
    <property type="match status" value="1"/>
</dbReference>
<keyword evidence="5" id="KW-1185">Reference proteome</keyword>
<dbReference type="WBParaSite" id="SRAE_2000379600.1">
    <property type="protein sequence ID" value="SRAE_2000379600.1"/>
    <property type="gene ID" value="WBGene00264022"/>
</dbReference>
<proteinExistence type="predicted"/>
<organism evidence="4">
    <name type="scientific">Strongyloides ratti</name>
    <name type="common">Parasitic roundworm</name>
    <dbReference type="NCBI Taxonomy" id="34506"/>
    <lineage>
        <taxon>Eukaryota</taxon>
        <taxon>Metazoa</taxon>
        <taxon>Ecdysozoa</taxon>
        <taxon>Nematoda</taxon>
        <taxon>Chromadorea</taxon>
        <taxon>Rhabditida</taxon>
        <taxon>Tylenchina</taxon>
        <taxon>Panagrolaimomorpha</taxon>
        <taxon>Strongyloidoidea</taxon>
        <taxon>Strongyloididae</taxon>
        <taxon>Strongyloides</taxon>
    </lineage>
</organism>
<dbReference type="EMBL" id="LN609529">
    <property type="protein sequence ID" value="CEF69145.1"/>
    <property type="molecule type" value="Genomic_DNA"/>
</dbReference>
<evidence type="ECO:0000256" key="2">
    <source>
        <dbReference type="ARBA" id="ARBA00022737"/>
    </source>
</evidence>
<accession>A0A090LNP5</accession>
<dbReference type="Gene3D" id="1.25.40.420">
    <property type="match status" value="1"/>
</dbReference>
<keyword evidence="1" id="KW-0880">Kelch repeat</keyword>
<reference evidence="4 5" key="1">
    <citation type="submission" date="2014-09" db="EMBL/GenBank/DDBJ databases">
        <authorList>
            <person name="Martin A.A."/>
        </authorList>
    </citation>
    <scope>NUCLEOTIDE SEQUENCE</scope>
    <source>
        <strain evidence="5">ED321</strain>
        <strain evidence="4">ED321 Heterogonic</strain>
    </source>
</reference>
<feature type="domain" description="BTB" evidence="3">
    <location>
        <begin position="31"/>
        <end position="123"/>
    </location>
</feature>
<dbReference type="RefSeq" id="XP_024508345.1">
    <property type="nucleotide sequence ID" value="XM_024655033.1"/>
</dbReference>
<evidence type="ECO:0000259" key="3">
    <source>
        <dbReference type="Pfam" id="PF00651"/>
    </source>
</evidence>
<dbReference type="Gene3D" id="3.30.710.10">
    <property type="entry name" value="Potassium Channel Kv1.1, Chain A"/>
    <property type="match status" value="1"/>
</dbReference>
<dbReference type="CTD" id="36381515"/>
<evidence type="ECO:0000313" key="6">
    <source>
        <dbReference type="WBParaSite" id="SRAE_2000379600.1"/>
    </source>
</evidence>
<dbReference type="WormBase" id="SRAE_2000379600">
    <property type="protein sequence ID" value="SRP11461"/>
    <property type="gene ID" value="WBGene00264022"/>
</dbReference>
<evidence type="ECO:0000256" key="1">
    <source>
        <dbReference type="ARBA" id="ARBA00022441"/>
    </source>
</evidence>
<dbReference type="InterPro" id="IPR015915">
    <property type="entry name" value="Kelch-typ_b-propeller"/>
</dbReference>
<dbReference type="PANTHER" id="PTHR45632:SF3">
    <property type="entry name" value="KELCH-LIKE PROTEIN 32"/>
    <property type="match status" value="1"/>
</dbReference>
<dbReference type="Gene3D" id="2.120.10.80">
    <property type="entry name" value="Kelch-type beta propeller"/>
    <property type="match status" value="1"/>
</dbReference>
<dbReference type="InterPro" id="IPR006652">
    <property type="entry name" value="Kelch_1"/>
</dbReference>
<dbReference type="STRING" id="34506.A0A090LNP5"/>
<keyword evidence="2" id="KW-0677">Repeat</keyword>